<gene>
    <name evidence="3" type="ORF">CELE_M05D6.9</name>
    <name evidence="3 5" type="ORF">M05D6.9</name>
</gene>
<evidence type="ECO:0000313" key="3">
    <source>
        <dbReference type="EMBL" id="VDJ62582.1"/>
    </source>
</evidence>
<feature type="chain" id="PRO_5018029061" evidence="2">
    <location>
        <begin position="21"/>
        <end position="273"/>
    </location>
</feature>
<evidence type="ECO:0000256" key="1">
    <source>
        <dbReference type="SAM" id="MobiDB-lite"/>
    </source>
</evidence>
<keyword evidence="4" id="KW-1185">Reference proteome</keyword>
<organism evidence="3 4">
    <name type="scientific">Caenorhabditis elegans</name>
    <dbReference type="NCBI Taxonomy" id="6239"/>
    <lineage>
        <taxon>Eukaryota</taxon>
        <taxon>Metazoa</taxon>
        <taxon>Ecdysozoa</taxon>
        <taxon>Nematoda</taxon>
        <taxon>Chromadorea</taxon>
        <taxon>Rhabditida</taxon>
        <taxon>Rhabditina</taxon>
        <taxon>Rhabditomorpha</taxon>
        <taxon>Rhabditoidea</taxon>
        <taxon>Rhabditidae</taxon>
        <taxon>Peloderinae</taxon>
        <taxon>Caenorhabditis</taxon>
    </lineage>
</organism>
<name>A0A3P6NP68_CAEEL</name>
<reference evidence="3 4" key="1">
    <citation type="journal article" date="1998" name="Science">
        <title>Genome sequence of the nematode C. elegans: a platform for investigating biology.</title>
        <authorList>
            <consortium name="The C. elegans sequencing consortium"/>
            <person name="Sulson J.E."/>
            <person name="Waterston R."/>
        </authorList>
    </citation>
    <scope>NUCLEOTIDE SEQUENCE [LARGE SCALE GENOMIC DNA]</scope>
    <source>
        <strain evidence="3 4">Bristol N2</strain>
    </source>
</reference>
<accession>A0A3P6NP68</accession>
<evidence type="ECO:0000313" key="4">
    <source>
        <dbReference type="Proteomes" id="UP000001940"/>
    </source>
</evidence>
<feature type="signal peptide" evidence="2">
    <location>
        <begin position="1"/>
        <end position="20"/>
    </location>
</feature>
<evidence type="ECO:0000313" key="5">
    <source>
        <dbReference type="WormBase" id="M05D6.9b"/>
    </source>
</evidence>
<dbReference type="Proteomes" id="UP000001940">
    <property type="component" value="Chromosome II"/>
</dbReference>
<dbReference type="InParanoid" id="A0A3P6NP68"/>
<dbReference type="AGR" id="WB:WBGene00010881"/>
<sequence>MQLCLLTFFILILFSFLVESRIPRARYRKRGPTGFSLARIQKEYDEDYDSTDDSSTSRKSSVDGSRRRDEVVNDAKCLQKCNNQLNIGMDMVNAHMAFGSIDVPSVVEKRDLEMFCMLDYQHSQCIDECGYSVQFNLREYVCRNRFPEMLQHLPCYARAAPALIRHCRPRCGGYKALVHTQDGYSQRCRQLLCDHTCSTYILKRLCPEETGIAAANYLLEFTRLQFEVDYWMKDFTKQAKSRVPLTCRKVQCKDFKLANCRTQKRYRKRVVDN</sequence>
<keyword evidence="2" id="KW-0732">Signal</keyword>
<dbReference type="EMBL" id="BX284602">
    <property type="protein sequence ID" value="VDJ62582.1"/>
    <property type="molecule type" value="Genomic_DNA"/>
</dbReference>
<dbReference type="FunCoup" id="A0A3P6NP68">
    <property type="interactions" value="3"/>
</dbReference>
<protein>
    <submittedName>
        <fullName evidence="3">DB domain-containing protein</fullName>
    </submittedName>
</protein>
<proteinExistence type="predicted"/>
<dbReference type="ExpressionAtlas" id="A0A3P6NP68">
    <property type="expression patterns" value="baseline and differential"/>
</dbReference>
<evidence type="ECO:0000256" key="2">
    <source>
        <dbReference type="SAM" id="SignalP"/>
    </source>
</evidence>
<dbReference type="OrthoDB" id="5868576at2759"/>
<dbReference type="WormBase" id="M05D6.9b">
    <property type="protein sequence ID" value="CE52914"/>
    <property type="gene ID" value="WBGene00010881"/>
</dbReference>
<dbReference type="AlphaFoldDB" id="A0A3P6NP68"/>
<feature type="region of interest" description="Disordered" evidence="1">
    <location>
        <begin position="47"/>
        <end position="67"/>
    </location>
</feature>